<dbReference type="SUPFAM" id="SSF48613">
    <property type="entry name" value="Heme oxygenase-like"/>
    <property type="match status" value="1"/>
</dbReference>
<reference evidence="1 2" key="1">
    <citation type="journal article" date="2011" name="Int. J. Syst. Evol. Microbiol.">
        <title>Hymenobacter yonginensis sp. nov., isolated from a mesotrophic artificial lake.</title>
        <authorList>
            <person name="Joung Y."/>
            <person name="Cho S.H."/>
            <person name="Kim H."/>
            <person name="Kim S.B."/>
            <person name="Joh K."/>
        </authorList>
    </citation>
    <scope>NUCLEOTIDE SEQUENCE [LARGE SCALE GENOMIC DNA]</scope>
    <source>
        <strain evidence="1 2">KCTC 22745</strain>
    </source>
</reference>
<accession>A0ABY7PTS5</accession>
<evidence type="ECO:0000313" key="1">
    <source>
        <dbReference type="EMBL" id="WBO86320.1"/>
    </source>
</evidence>
<dbReference type="Proteomes" id="UP001211872">
    <property type="component" value="Chromosome"/>
</dbReference>
<dbReference type="RefSeq" id="WP_270128901.1">
    <property type="nucleotide sequence ID" value="NZ_CP115396.1"/>
</dbReference>
<dbReference type="InterPro" id="IPR016084">
    <property type="entry name" value="Haem_Oase-like_multi-hlx"/>
</dbReference>
<keyword evidence="2" id="KW-1185">Reference proteome</keyword>
<dbReference type="CDD" id="cd19166">
    <property type="entry name" value="HemeO-bac"/>
    <property type="match status" value="1"/>
</dbReference>
<sequence length="192" mass="20840">MPPALQAPGILSRLRTETRPSHDAVELNPFNQALAAGTVTAADTAQFLARMHGIIAPFEAQLRQHAADFGPTWELNERFRAHFILADLHHLGYAGTPPLCPGFPVLATRPALLGALYVLEGSTLGGQVIARQLSKAGIPASRYFQGYGPLTGPRWKAFCQLLTEATTEENEQEIVDSAITLFTTLAAWLNRP</sequence>
<protein>
    <submittedName>
        <fullName evidence="1">Biliverdin-producing heme oxygenase</fullName>
    </submittedName>
</protein>
<organism evidence="1 2">
    <name type="scientific">Hymenobacter yonginensis</name>
    <dbReference type="NCBI Taxonomy" id="748197"/>
    <lineage>
        <taxon>Bacteria</taxon>
        <taxon>Pseudomonadati</taxon>
        <taxon>Bacteroidota</taxon>
        <taxon>Cytophagia</taxon>
        <taxon>Cytophagales</taxon>
        <taxon>Hymenobacteraceae</taxon>
        <taxon>Hymenobacter</taxon>
    </lineage>
</organism>
<dbReference type="EMBL" id="CP115396">
    <property type="protein sequence ID" value="WBO86320.1"/>
    <property type="molecule type" value="Genomic_DNA"/>
</dbReference>
<gene>
    <name evidence="1" type="ORF">O9Z63_08655</name>
</gene>
<dbReference type="Gene3D" id="1.20.910.10">
    <property type="entry name" value="Heme oxygenase-like"/>
    <property type="match status" value="1"/>
</dbReference>
<name>A0ABY7PTS5_9BACT</name>
<evidence type="ECO:0000313" key="2">
    <source>
        <dbReference type="Proteomes" id="UP001211872"/>
    </source>
</evidence>
<proteinExistence type="predicted"/>